<sequence length="535" mass="59922">MIRISRWCMVEVVLLLAFASVLAAASSISHLPTASSQYSRNCKNGSREDDGLTGLLLRSLQAGRQGILTAHSHPIWMANRRGSYQNHAAVVSHYDSLQVSILKKVFRISPMIVSKIRNYNPPVSFGQYYGLAPDKIFPYQSTAKQQKDSEMDKQLAMTQTLSETLEEMRNMRKELQILRREMYEMRKKITGEQDLEFEGAMQEEEEVDPEVARLAQQKKQRYFERLGREVEKWARQKLFEEPRVGDGWVEVPCNKMVRKTANPNGNTQCYLTWLPDSRGKNAFADDKKDYPCIKVYSVLDAPLEDVCTYLSREEHMTDYNVILSAQRDLEEIAPHCKISWATSPQVLFVKPREFVTFVYHRWLKDGSVVLINQAVDHKDAPAVTEEGKGTACRGYALRGATFFSPDPQDPQKTRVAMISHAAPGGNLPGWAVKTAIGAIAPLEPFKLFNYINEEVHKKAPEIEKLKMKRMEQASAPGRSNQPVGMAQIGFACFWPNGGGLAPASPPSSTSGGAESGSMQPKVTTGEEEPVTQGGN</sequence>
<evidence type="ECO:0000313" key="6">
    <source>
        <dbReference type="Proteomes" id="UP001153069"/>
    </source>
</evidence>
<gene>
    <name evidence="5" type="ORF">SEMRO_160_G072140.1</name>
</gene>
<feature type="signal peptide" evidence="3">
    <location>
        <begin position="1"/>
        <end position="23"/>
    </location>
</feature>
<feature type="chain" id="PRO_5040155075" description="START domain-containing protein" evidence="3">
    <location>
        <begin position="24"/>
        <end position="535"/>
    </location>
</feature>
<keyword evidence="3" id="KW-0732">Signal</keyword>
<dbReference type="InterPro" id="IPR023393">
    <property type="entry name" value="START-like_dom_sf"/>
</dbReference>
<evidence type="ECO:0000313" key="5">
    <source>
        <dbReference type="EMBL" id="CAB9503247.1"/>
    </source>
</evidence>
<feature type="coiled-coil region" evidence="1">
    <location>
        <begin position="158"/>
        <end position="188"/>
    </location>
</feature>
<dbReference type="Pfam" id="PF01852">
    <property type="entry name" value="START"/>
    <property type="match status" value="1"/>
</dbReference>
<feature type="domain" description="START" evidence="4">
    <location>
        <begin position="273"/>
        <end position="436"/>
    </location>
</feature>
<evidence type="ECO:0000256" key="3">
    <source>
        <dbReference type="SAM" id="SignalP"/>
    </source>
</evidence>
<name>A0A9N8H864_9STRA</name>
<keyword evidence="6" id="KW-1185">Reference proteome</keyword>
<organism evidence="5 6">
    <name type="scientific">Seminavis robusta</name>
    <dbReference type="NCBI Taxonomy" id="568900"/>
    <lineage>
        <taxon>Eukaryota</taxon>
        <taxon>Sar</taxon>
        <taxon>Stramenopiles</taxon>
        <taxon>Ochrophyta</taxon>
        <taxon>Bacillariophyta</taxon>
        <taxon>Bacillariophyceae</taxon>
        <taxon>Bacillariophycidae</taxon>
        <taxon>Naviculales</taxon>
        <taxon>Naviculaceae</taxon>
        <taxon>Seminavis</taxon>
    </lineage>
</organism>
<proteinExistence type="predicted"/>
<dbReference type="OrthoDB" id="45900at2759"/>
<feature type="region of interest" description="Disordered" evidence="2">
    <location>
        <begin position="499"/>
        <end position="535"/>
    </location>
</feature>
<protein>
    <recommendedName>
        <fullName evidence="4">START domain-containing protein</fullName>
    </recommendedName>
</protein>
<reference evidence="5" key="1">
    <citation type="submission" date="2020-06" db="EMBL/GenBank/DDBJ databases">
        <authorList>
            <consortium name="Plant Systems Biology data submission"/>
        </authorList>
    </citation>
    <scope>NUCLEOTIDE SEQUENCE</scope>
    <source>
        <strain evidence="5">D6</strain>
    </source>
</reference>
<dbReference type="EMBL" id="CAICTM010000159">
    <property type="protein sequence ID" value="CAB9503247.1"/>
    <property type="molecule type" value="Genomic_DNA"/>
</dbReference>
<dbReference type="PROSITE" id="PS50848">
    <property type="entry name" value="START"/>
    <property type="match status" value="1"/>
</dbReference>
<comment type="caution">
    <text evidence="5">The sequence shown here is derived from an EMBL/GenBank/DDBJ whole genome shotgun (WGS) entry which is preliminary data.</text>
</comment>
<feature type="compositionally biased region" description="Low complexity" evidence="2">
    <location>
        <begin position="506"/>
        <end position="517"/>
    </location>
</feature>
<evidence type="ECO:0000256" key="2">
    <source>
        <dbReference type="SAM" id="MobiDB-lite"/>
    </source>
</evidence>
<dbReference type="Proteomes" id="UP001153069">
    <property type="component" value="Unassembled WGS sequence"/>
</dbReference>
<dbReference type="Gene3D" id="3.30.530.20">
    <property type="match status" value="1"/>
</dbReference>
<dbReference type="GO" id="GO:0008289">
    <property type="term" value="F:lipid binding"/>
    <property type="evidence" value="ECO:0007669"/>
    <property type="project" value="InterPro"/>
</dbReference>
<dbReference type="CDD" id="cd00177">
    <property type="entry name" value="START"/>
    <property type="match status" value="1"/>
</dbReference>
<dbReference type="InterPro" id="IPR002913">
    <property type="entry name" value="START_lipid-bd_dom"/>
</dbReference>
<dbReference type="SUPFAM" id="SSF55961">
    <property type="entry name" value="Bet v1-like"/>
    <property type="match status" value="1"/>
</dbReference>
<dbReference type="AlphaFoldDB" id="A0A9N8H864"/>
<evidence type="ECO:0000259" key="4">
    <source>
        <dbReference type="PROSITE" id="PS50848"/>
    </source>
</evidence>
<accession>A0A9N8H864</accession>
<evidence type="ECO:0000256" key="1">
    <source>
        <dbReference type="SAM" id="Coils"/>
    </source>
</evidence>
<keyword evidence="1" id="KW-0175">Coiled coil</keyword>